<dbReference type="EMBL" id="LIHL02000005">
    <property type="protein sequence ID" value="KAF5470092.1"/>
    <property type="molecule type" value="Genomic_DNA"/>
</dbReference>
<protein>
    <recommendedName>
        <fullName evidence="8">IQ domain-containing protein IQM3-like</fullName>
    </recommendedName>
</protein>
<dbReference type="PANTHER" id="PTHR31250">
    <property type="entry name" value="IQ DOMAIN-CONTAINING PROTEIN IQM3"/>
    <property type="match status" value="1"/>
</dbReference>
<evidence type="ECO:0008006" key="8">
    <source>
        <dbReference type="Google" id="ProtNLM"/>
    </source>
</evidence>
<organism evidence="6 7">
    <name type="scientific">Juglans regia</name>
    <name type="common">English walnut</name>
    <dbReference type="NCBI Taxonomy" id="51240"/>
    <lineage>
        <taxon>Eukaryota</taxon>
        <taxon>Viridiplantae</taxon>
        <taxon>Streptophyta</taxon>
        <taxon>Embryophyta</taxon>
        <taxon>Tracheophyta</taxon>
        <taxon>Spermatophyta</taxon>
        <taxon>Magnoliopsida</taxon>
        <taxon>eudicotyledons</taxon>
        <taxon>Gunneridae</taxon>
        <taxon>Pentapetalae</taxon>
        <taxon>rosids</taxon>
        <taxon>fabids</taxon>
        <taxon>Fagales</taxon>
        <taxon>Juglandaceae</taxon>
        <taxon>Juglans</taxon>
    </lineage>
</organism>
<evidence type="ECO:0000256" key="1">
    <source>
        <dbReference type="ARBA" id="ARBA00004123"/>
    </source>
</evidence>
<evidence type="ECO:0000256" key="5">
    <source>
        <dbReference type="SAM" id="MobiDB-lite"/>
    </source>
</evidence>
<evidence type="ECO:0000313" key="7">
    <source>
        <dbReference type="Proteomes" id="UP000619265"/>
    </source>
</evidence>
<keyword evidence="3" id="KW-0963">Cytoplasm</keyword>
<dbReference type="AlphaFoldDB" id="A0A833XRM6"/>
<dbReference type="PANTHER" id="PTHR31250:SF10">
    <property type="entry name" value="IQ DOMAIN-CONTAINING PROTEIN IQM3"/>
    <property type="match status" value="1"/>
</dbReference>
<gene>
    <name evidence="6" type="ORF">F2P56_010635</name>
</gene>
<accession>A0A833XRM6</accession>
<dbReference type="InterPro" id="IPR044159">
    <property type="entry name" value="IQM"/>
</dbReference>
<evidence type="ECO:0000256" key="4">
    <source>
        <dbReference type="ARBA" id="ARBA00023242"/>
    </source>
</evidence>
<proteinExistence type="predicted"/>
<evidence type="ECO:0000256" key="2">
    <source>
        <dbReference type="ARBA" id="ARBA00004496"/>
    </source>
</evidence>
<sequence>MMVHKHTGNLLHTNQGLQGSKWIFVMSTLRKLYGGEKKKGLFHHSSFLAGGATLAAGRLEAEHGKLKSVSAYSGHYRPTDENLGSFLAFLKENGISLDEVQVLSPVEDHESYDIGTSVQEGSELERRSSYKRTLSSNLQSSKRSVPKKEILQRIKSKKEACSYQLGHQLSLKWSTGAGPRIGCVADYPLELRLQSLKFVNLSSGDPHTASASTLPSNLTSITSFCVVM</sequence>
<feature type="region of interest" description="Disordered" evidence="5">
    <location>
        <begin position="114"/>
        <end position="141"/>
    </location>
</feature>
<evidence type="ECO:0000256" key="3">
    <source>
        <dbReference type="ARBA" id="ARBA00022490"/>
    </source>
</evidence>
<reference evidence="6" key="2">
    <citation type="submission" date="2020-03" db="EMBL/GenBank/DDBJ databases">
        <title>Walnut 2.0.</title>
        <authorList>
            <person name="Marrano A."/>
            <person name="Britton M."/>
            <person name="Zimin A.V."/>
            <person name="Zaini P.A."/>
            <person name="Workman R."/>
            <person name="Puiu D."/>
            <person name="Bianco L."/>
            <person name="Allen B.J."/>
            <person name="Troggio M."/>
            <person name="Leslie C.A."/>
            <person name="Timp W."/>
            <person name="Dendekar A."/>
            <person name="Salzberg S.L."/>
            <person name="Neale D.B."/>
        </authorList>
    </citation>
    <scope>NUCLEOTIDE SEQUENCE</scope>
    <source>
        <tissue evidence="6">Leaves</tissue>
    </source>
</reference>
<feature type="compositionally biased region" description="Polar residues" evidence="5">
    <location>
        <begin position="131"/>
        <end position="141"/>
    </location>
</feature>
<reference evidence="6" key="1">
    <citation type="submission" date="2015-10" db="EMBL/GenBank/DDBJ databases">
        <authorList>
            <person name="Martinez-Garcia P.J."/>
            <person name="Crepeau M.W."/>
            <person name="Puiu D."/>
            <person name="Gonzalez-Ibeas D."/>
            <person name="Whalen J."/>
            <person name="Stevens K."/>
            <person name="Paul R."/>
            <person name="Butterfield T."/>
            <person name="Britton M."/>
            <person name="Reagan R."/>
            <person name="Chakraborty S."/>
            <person name="Walawage S.L."/>
            <person name="Vasquez-Gross H.A."/>
            <person name="Cardeno C."/>
            <person name="Famula R."/>
            <person name="Pratt K."/>
            <person name="Kuruganti S."/>
            <person name="Aradhya M.K."/>
            <person name="Leslie C.A."/>
            <person name="Dandekar A.M."/>
            <person name="Salzberg S.L."/>
            <person name="Wegrzyn J.L."/>
            <person name="Langley C.H."/>
            <person name="Neale D.B."/>
        </authorList>
    </citation>
    <scope>NUCLEOTIDE SEQUENCE</scope>
    <source>
        <tissue evidence="6">Leaves</tissue>
    </source>
</reference>
<dbReference type="Proteomes" id="UP000619265">
    <property type="component" value="Unassembled WGS sequence"/>
</dbReference>
<dbReference type="Gramene" id="Jr05_03910_p1">
    <property type="protein sequence ID" value="cds.Jr05_03910_p1"/>
    <property type="gene ID" value="Jr05_03910"/>
</dbReference>
<comment type="caution">
    <text evidence="6">The sequence shown here is derived from an EMBL/GenBank/DDBJ whole genome shotgun (WGS) entry which is preliminary data.</text>
</comment>
<keyword evidence="4" id="KW-0539">Nucleus</keyword>
<dbReference type="GO" id="GO:0005634">
    <property type="term" value="C:nucleus"/>
    <property type="evidence" value="ECO:0007669"/>
    <property type="project" value="UniProtKB-SubCell"/>
</dbReference>
<comment type="subcellular location">
    <subcellularLocation>
        <location evidence="2">Cytoplasm</location>
    </subcellularLocation>
    <subcellularLocation>
        <location evidence="1">Nucleus</location>
    </subcellularLocation>
</comment>
<evidence type="ECO:0000313" key="6">
    <source>
        <dbReference type="EMBL" id="KAF5470092.1"/>
    </source>
</evidence>
<dbReference type="GO" id="GO:0005737">
    <property type="term" value="C:cytoplasm"/>
    <property type="evidence" value="ECO:0007669"/>
    <property type="project" value="UniProtKB-SubCell"/>
</dbReference>
<name>A0A833XRM6_JUGRE</name>